<dbReference type="InterPro" id="IPR000719">
    <property type="entry name" value="Prot_kinase_dom"/>
</dbReference>
<evidence type="ECO:0000313" key="18">
    <source>
        <dbReference type="EMBL" id="THU73914.1"/>
    </source>
</evidence>
<dbReference type="SUPFAM" id="SSF52402">
    <property type="entry name" value="Adenine nucleotide alpha hydrolases-like"/>
    <property type="match status" value="1"/>
</dbReference>
<organism evidence="18 19">
    <name type="scientific">Musa balbisiana</name>
    <name type="common">Banana</name>
    <dbReference type="NCBI Taxonomy" id="52838"/>
    <lineage>
        <taxon>Eukaryota</taxon>
        <taxon>Viridiplantae</taxon>
        <taxon>Streptophyta</taxon>
        <taxon>Embryophyta</taxon>
        <taxon>Tracheophyta</taxon>
        <taxon>Spermatophyta</taxon>
        <taxon>Magnoliopsida</taxon>
        <taxon>Liliopsida</taxon>
        <taxon>Zingiberales</taxon>
        <taxon>Musaceae</taxon>
        <taxon>Musa</taxon>
    </lineage>
</organism>
<evidence type="ECO:0000313" key="19">
    <source>
        <dbReference type="Proteomes" id="UP000317650"/>
    </source>
</evidence>
<evidence type="ECO:0000256" key="1">
    <source>
        <dbReference type="ARBA" id="ARBA00000900"/>
    </source>
</evidence>
<dbReference type="FunFam" id="1.10.510.10:FF:000498">
    <property type="entry name" value="U-box domain-containing protein 51"/>
    <property type="match status" value="1"/>
</dbReference>
<dbReference type="FunFam" id="3.30.200.20:FF:000162">
    <property type="entry name" value="Adenine nucleotide alpha hydrolase-like domain kinase"/>
    <property type="match status" value="1"/>
</dbReference>
<evidence type="ECO:0000256" key="2">
    <source>
        <dbReference type="ARBA" id="ARBA00004236"/>
    </source>
</evidence>
<keyword evidence="11 15" id="KW-0067">ATP-binding</keyword>
<keyword evidence="9" id="KW-0418">Kinase</keyword>
<evidence type="ECO:0000256" key="10">
    <source>
        <dbReference type="ARBA" id="ARBA00022786"/>
    </source>
</evidence>
<keyword evidence="10" id="KW-0833">Ubl conjugation pathway</keyword>
<comment type="catalytic activity">
    <reaction evidence="1">
        <text>S-ubiquitinyl-[E2 ubiquitin-conjugating enzyme]-L-cysteine + [acceptor protein]-L-lysine = [E2 ubiquitin-conjugating enzyme]-L-cysteine + N(6)-ubiquitinyl-[acceptor protein]-L-lysine.</text>
        <dbReference type="EC" id="2.3.2.27"/>
    </reaction>
</comment>
<keyword evidence="13" id="KW-0472">Membrane</keyword>
<dbReference type="Proteomes" id="UP000317650">
    <property type="component" value="Chromosome 4"/>
</dbReference>
<evidence type="ECO:0000256" key="4">
    <source>
        <dbReference type="ARBA" id="ARBA00008684"/>
    </source>
</evidence>
<reference evidence="18 19" key="1">
    <citation type="journal article" date="2019" name="Nat. Plants">
        <title>Genome sequencing of Musa balbisiana reveals subgenome evolution and function divergence in polyploid bananas.</title>
        <authorList>
            <person name="Yao X."/>
        </authorList>
    </citation>
    <scope>NUCLEOTIDE SEQUENCE [LARGE SCALE GENOMIC DNA]</scope>
    <source>
        <strain evidence="19">cv. DH-PKW</strain>
        <tissue evidence="18">Leaves</tissue>
    </source>
</reference>
<dbReference type="Gene3D" id="3.30.200.20">
    <property type="entry name" value="Phosphorylase Kinase, domain 1"/>
    <property type="match status" value="2"/>
</dbReference>
<evidence type="ECO:0000256" key="11">
    <source>
        <dbReference type="ARBA" id="ARBA00022840"/>
    </source>
</evidence>
<evidence type="ECO:0000256" key="7">
    <source>
        <dbReference type="ARBA" id="ARBA00022679"/>
    </source>
</evidence>
<dbReference type="GO" id="GO:0061630">
    <property type="term" value="F:ubiquitin protein ligase activity"/>
    <property type="evidence" value="ECO:0007669"/>
    <property type="project" value="UniProtKB-EC"/>
</dbReference>
<comment type="subcellular location">
    <subcellularLocation>
        <location evidence="2">Cell membrane</location>
    </subcellularLocation>
</comment>
<dbReference type="Gene3D" id="1.10.510.10">
    <property type="entry name" value="Transferase(Phosphotransferase) domain 1"/>
    <property type="match status" value="2"/>
</dbReference>
<dbReference type="InterPro" id="IPR051348">
    <property type="entry name" value="U-box_ubiquitin_ligases"/>
</dbReference>
<name>A0A4S8KF61_MUSBA</name>
<evidence type="ECO:0000256" key="12">
    <source>
        <dbReference type="ARBA" id="ARBA00023054"/>
    </source>
</evidence>
<evidence type="ECO:0000256" key="13">
    <source>
        <dbReference type="ARBA" id="ARBA00023136"/>
    </source>
</evidence>
<evidence type="ECO:0000256" key="16">
    <source>
        <dbReference type="SAM" id="MobiDB-lite"/>
    </source>
</evidence>
<dbReference type="InterPro" id="IPR014729">
    <property type="entry name" value="Rossmann-like_a/b/a_fold"/>
</dbReference>
<feature type="domain" description="Protein kinase" evidence="17">
    <location>
        <begin position="805"/>
        <end position="1068"/>
    </location>
</feature>
<dbReference type="Pfam" id="PF00582">
    <property type="entry name" value="Usp"/>
    <property type="match status" value="1"/>
</dbReference>
<dbReference type="FunFam" id="3.30.200.20:FF:000228">
    <property type="entry name" value="Serine/threonine-protein kinase BIK1"/>
    <property type="match status" value="1"/>
</dbReference>
<keyword evidence="19" id="KW-1185">Reference proteome</keyword>
<dbReference type="STRING" id="52838.A0A4S8KF61"/>
<feature type="region of interest" description="Disordered" evidence="16">
    <location>
        <begin position="584"/>
        <end position="617"/>
    </location>
</feature>
<dbReference type="PROSITE" id="PS00107">
    <property type="entry name" value="PROTEIN_KINASE_ATP"/>
    <property type="match status" value="1"/>
</dbReference>
<dbReference type="Gene3D" id="3.40.50.620">
    <property type="entry name" value="HUPs"/>
    <property type="match status" value="1"/>
</dbReference>
<dbReference type="InterPro" id="IPR017441">
    <property type="entry name" value="Protein_kinase_ATP_BS"/>
</dbReference>
<keyword evidence="7" id="KW-0808">Transferase</keyword>
<dbReference type="Pfam" id="PF00069">
    <property type="entry name" value="Pkinase"/>
    <property type="match status" value="2"/>
</dbReference>
<proteinExistence type="inferred from homology"/>
<dbReference type="PANTHER" id="PTHR45647">
    <property type="entry name" value="OS02G0152300 PROTEIN"/>
    <property type="match status" value="1"/>
</dbReference>
<evidence type="ECO:0000256" key="9">
    <source>
        <dbReference type="ARBA" id="ARBA00022777"/>
    </source>
</evidence>
<dbReference type="CDD" id="cd01989">
    <property type="entry name" value="USP_STK_Ubox_N"/>
    <property type="match status" value="1"/>
</dbReference>
<dbReference type="GO" id="GO:0004674">
    <property type="term" value="F:protein serine/threonine kinase activity"/>
    <property type="evidence" value="ECO:0007669"/>
    <property type="project" value="UniProtKB-KW"/>
</dbReference>
<dbReference type="PROSITE" id="PS00108">
    <property type="entry name" value="PROTEIN_KINASE_ST"/>
    <property type="match status" value="2"/>
</dbReference>
<evidence type="ECO:0000256" key="15">
    <source>
        <dbReference type="PROSITE-ProRule" id="PRU10141"/>
    </source>
</evidence>
<dbReference type="PANTHER" id="PTHR45647:SF132">
    <property type="entry name" value="KINASE WITH ADENINE NUCLEOTIDE ALPHA HYDROLASES-LIKE DOMAIN-CONTAINING PROTEIN"/>
    <property type="match status" value="1"/>
</dbReference>
<keyword evidence="12" id="KW-0175">Coiled coil</keyword>
<evidence type="ECO:0000256" key="14">
    <source>
        <dbReference type="ARBA" id="ARBA00054261"/>
    </source>
</evidence>
<dbReference type="GO" id="GO:0005886">
    <property type="term" value="C:plasma membrane"/>
    <property type="evidence" value="ECO:0007669"/>
    <property type="project" value="UniProtKB-SubCell"/>
</dbReference>
<sequence length="1116" mass="123885">MGSCLSQDEQSNAAGLPEQADQQKDPCQPNGVSLLPLPKDVEDLRLTVGYGNVNIFTYSELSAATKNFRADQVLGEGGFGIVYKGIIDENVRPGFESTQVAVKKLNPEGVQGDKEWLAEVNYLGQLSHPNLVKLIGYCCEDDHRLLVYEYMACGSLEKHLFRRVCLTMQWSTRMKIALGAAKGLAFLHGAERPIIYRDFKTSNILLNSDYNPKLSDFGLAKEGPVGDQTHVSTRVVGTQGYAAPEYIMTGHLTARSDVYGFGVVLLEILTGKKAVDKSRPAREQNLVDWARPLLPHSRKLPKIMDPRIEGQYSSTVATEVAGLALRCLSQNPKGRPTMNQVVDTLESVQDPHGSREEVLLLFEAPKASSSDSSSAKKGEENRRRSKRGKGRSKSEPPADFNDKSSQNALKWALDNVAVKGQTIFLVHVITKLSAGHQEDVASAASQLLVPFRCFCKRKNVRCKDIILEDTDLAKAIVDFVTHAGVEKLIVGASKGGFVRSFRYTDVSTNICKSVPDFCTVYIISKGKISSMRNAVRSAPVVSPLRSQILKQASSVPEPVVYQNSQGTKGNAAFETRNLYKEKESIKSPLNNATRVQSTKSKEETMSGSDEPFLSSGKPSIDHLFPQRLSCISDGLDCSFESVQSPHRSSLGAYSSGSGFSPRSNGSFSSQMSEEVKAEMNRLKLELKQTMDMYSTACREALTAKQKAMELHQWKMEEQQRLEEAQLAEEAALILADKEKAKCKAALEAAEAAKRIAELEAQKRINAEMQALQEPGRKKSSSILSKTDLRYRKYTIEDIEAATENFAENRKIGEGGYGPVYRCYLDHTPVAIKVLRPDASQGRSQFQQEVEILSCIRHPNMVLLLGACPEYGCLVYEYMANGSLEDRLYRRGNTPPIPWQHRFRIAAEIGTGLLFLHQTKPEPLVHRDLKPANILLDQYYVSKISDVGLARLVPPSVADSVTQYHMTSAAGTFCYIDPEYQQTGMLGIKSDIYSFGVLLLQLLTGKPPMGLTHHVERSIEKGTFADMLDPAVQDWPVEEALGLLKLALKCAELRRKDRPDLGTIILPELNRLRTLGEENTQHFMLRNCFRTSHIYNQIPMQVRIPFIVSFSHSVQVS</sequence>
<comment type="pathway">
    <text evidence="3">Protein modification; protein ubiquitination.</text>
</comment>
<dbReference type="CDD" id="cd14066">
    <property type="entry name" value="STKc_IRAK"/>
    <property type="match status" value="1"/>
</dbReference>
<feature type="compositionally biased region" description="Basic and acidic residues" evidence="16">
    <location>
        <begin position="392"/>
        <end position="402"/>
    </location>
</feature>
<keyword evidence="5" id="KW-1003">Cell membrane</keyword>
<dbReference type="SUPFAM" id="SSF56112">
    <property type="entry name" value="Protein kinase-like (PK-like)"/>
    <property type="match status" value="2"/>
</dbReference>
<feature type="binding site" evidence="15">
    <location>
        <position position="104"/>
    </location>
    <ligand>
        <name>ATP</name>
        <dbReference type="ChEBI" id="CHEBI:30616"/>
    </ligand>
</feature>
<protein>
    <recommendedName>
        <fullName evidence="17">Protein kinase domain-containing protein</fullName>
    </recommendedName>
</protein>
<evidence type="ECO:0000256" key="6">
    <source>
        <dbReference type="ARBA" id="ARBA00022527"/>
    </source>
</evidence>
<evidence type="ECO:0000256" key="8">
    <source>
        <dbReference type="ARBA" id="ARBA00022741"/>
    </source>
</evidence>
<keyword evidence="8 15" id="KW-0547">Nucleotide-binding</keyword>
<dbReference type="EMBL" id="PYDT01000001">
    <property type="protein sequence ID" value="THU73914.1"/>
    <property type="molecule type" value="Genomic_DNA"/>
</dbReference>
<comment type="similarity">
    <text evidence="4">Belongs to the protein kinase superfamily. Ser/Thr protein kinase family.</text>
</comment>
<feature type="region of interest" description="Disordered" evidence="16">
    <location>
        <begin position="1"/>
        <end position="33"/>
    </location>
</feature>
<dbReference type="GO" id="GO:0005524">
    <property type="term" value="F:ATP binding"/>
    <property type="evidence" value="ECO:0007669"/>
    <property type="project" value="UniProtKB-UniRule"/>
</dbReference>
<feature type="region of interest" description="Disordered" evidence="16">
    <location>
        <begin position="365"/>
        <end position="404"/>
    </location>
</feature>
<dbReference type="InterPro" id="IPR008271">
    <property type="entry name" value="Ser/Thr_kinase_AS"/>
</dbReference>
<accession>A0A4S8KF61</accession>
<evidence type="ECO:0000256" key="3">
    <source>
        <dbReference type="ARBA" id="ARBA00004906"/>
    </source>
</evidence>
<feature type="domain" description="Protein kinase" evidence="17">
    <location>
        <begin position="68"/>
        <end position="348"/>
    </location>
</feature>
<comment type="caution">
    <text evidence="18">The sequence shown here is derived from an EMBL/GenBank/DDBJ whole genome shotgun (WGS) entry which is preliminary data.</text>
</comment>
<dbReference type="FunFam" id="1.10.510.10:FF:000032">
    <property type="entry name" value="Serine/threonine-protein kinase PBS1"/>
    <property type="match status" value="1"/>
</dbReference>
<dbReference type="InterPro" id="IPR011009">
    <property type="entry name" value="Kinase-like_dom_sf"/>
</dbReference>
<evidence type="ECO:0000259" key="17">
    <source>
        <dbReference type="PROSITE" id="PS50011"/>
    </source>
</evidence>
<dbReference type="PROSITE" id="PS50011">
    <property type="entry name" value="PROTEIN_KINASE_DOM"/>
    <property type="match status" value="2"/>
</dbReference>
<dbReference type="AlphaFoldDB" id="A0A4S8KF61"/>
<feature type="compositionally biased region" description="Polar residues" evidence="16">
    <location>
        <begin position="1"/>
        <end position="13"/>
    </location>
</feature>
<comment type="function">
    <text evidence="14">May be involved in plant defense signaling.</text>
</comment>
<keyword evidence="6" id="KW-0723">Serine/threonine-protein kinase</keyword>
<gene>
    <name evidence="18" type="ORF">C4D60_Mb04t27870</name>
</gene>
<dbReference type="SMART" id="SM00220">
    <property type="entry name" value="S_TKc"/>
    <property type="match status" value="2"/>
</dbReference>
<dbReference type="InterPro" id="IPR006016">
    <property type="entry name" value="UspA"/>
</dbReference>
<evidence type="ECO:0000256" key="5">
    <source>
        <dbReference type="ARBA" id="ARBA00022475"/>
    </source>
</evidence>
<feature type="compositionally biased region" description="Polar residues" evidence="16">
    <location>
        <begin position="587"/>
        <end position="598"/>
    </location>
</feature>